<evidence type="ECO:0000313" key="1">
    <source>
        <dbReference type="EMBL" id="RVU95490.1"/>
    </source>
</evidence>
<reference evidence="1 2" key="1">
    <citation type="submission" date="2018-12" db="EMBL/GenBank/DDBJ databases">
        <title>A novel vanA-carrying plasmid in a clinical isolate of Enterococcus avium.</title>
        <authorList>
            <person name="Bernasconi O.J."/>
            <person name="Luzzaro F."/>
            <person name="Endimiani A."/>
        </authorList>
    </citation>
    <scope>NUCLEOTIDE SEQUENCE [LARGE SCALE GENOMIC DNA]</scope>
    <source>
        <strain evidence="1 2">LC0559/18</strain>
    </source>
</reference>
<dbReference type="RefSeq" id="WP_127979203.1">
    <property type="nucleotide sequence ID" value="NZ_RYZS01000001.1"/>
</dbReference>
<dbReference type="Proteomes" id="UP000288388">
    <property type="component" value="Unassembled WGS sequence"/>
</dbReference>
<dbReference type="EMBL" id="RYZS01000001">
    <property type="protein sequence ID" value="RVU95490.1"/>
    <property type="molecule type" value="Genomic_DNA"/>
</dbReference>
<name>A0A437UPM8_ENTAV</name>
<organism evidence="1 2">
    <name type="scientific">Enterococcus avium</name>
    <name type="common">Streptococcus avium</name>
    <dbReference type="NCBI Taxonomy" id="33945"/>
    <lineage>
        <taxon>Bacteria</taxon>
        <taxon>Bacillati</taxon>
        <taxon>Bacillota</taxon>
        <taxon>Bacilli</taxon>
        <taxon>Lactobacillales</taxon>
        <taxon>Enterococcaceae</taxon>
        <taxon>Enterococcus</taxon>
    </lineage>
</organism>
<dbReference type="AlphaFoldDB" id="A0A437UPM8"/>
<proteinExistence type="predicted"/>
<accession>A0A437UPM8</accession>
<protein>
    <submittedName>
        <fullName evidence="1">Uncharacterized protein</fullName>
    </submittedName>
</protein>
<comment type="caution">
    <text evidence="1">The sequence shown here is derived from an EMBL/GenBank/DDBJ whole genome shotgun (WGS) entry which is preliminary data.</text>
</comment>
<evidence type="ECO:0000313" key="2">
    <source>
        <dbReference type="Proteomes" id="UP000288388"/>
    </source>
</evidence>
<gene>
    <name evidence="1" type="ORF">EK398_11955</name>
</gene>
<sequence length="111" mass="13100">MTKFLEELFSATMILIKETIGFISYCWNSEEIKAGKIISGNHAIYVGRRNSMEDILRLLNERERQSEDAFDKFSKTEPNNINDWRQGYMYGLKEGRLREIKDIKEMALKSR</sequence>